<keyword evidence="2" id="KW-1185">Reference proteome</keyword>
<evidence type="ECO:0000313" key="2">
    <source>
        <dbReference type="Proteomes" id="UP000485880"/>
    </source>
</evidence>
<dbReference type="Proteomes" id="UP000485880">
    <property type="component" value="Unassembled WGS sequence"/>
</dbReference>
<protein>
    <submittedName>
        <fullName evidence="1">Uncharacterized protein</fullName>
    </submittedName>
</protein>
<dbReference type="EMBL" id="CABFMQ020000131">
    <property type="protein sequence ID" value="VTZ52305.1"/>
    <property type="molecule type" value="Genomic_DNA"/>
</dbReference>
<comment type="caution">
    <text evidence="1">The sequence shown here is derived from an EMBL/GenBank/DDBJ whole genome shotgun (WGS) entry which is preliminary data.</text>
</comment>
<proteinExistence type="predicted"/>
<accession>A0A8B6MCJ2</accession>
<name>A0A8B6MCJ2_METTU</name>
<evidence type="ECO:0000313" key="1">
    <source>
        <dbReference type="EMBL" id="VTZ52305.1"/>
    </source>
</evidence>
<dbReference type="AlphaFoldDB" id="A0A8B6MCJ2"/>
<gene>
    <name evidence="1" type="ORF">MPC4_70193</name>
</gene>
<organism evidence="1 2">
    <name type="scientific">Methylocella tundrae</name>
    <dbReference type="NCBI Taxonomy" id="227605"/>
    <lineage>
        <taxon>Bacteria</taxon>
        <taxon>Pseudomonadati</taxon>
        <taxon>Pseudomonadota</taxon>
        <taxon>Alphaproteobacteria</taxon>
        <taxon>Hyphomicrobiales</taxon>
        <taxon>Beijerinckiaceae</taxon>
        <taxon>Methylocella</taxon>
    </lineage>
</organism>
<sequence>MHACVDTMAGRSVIVAMELPRAGQAERGCDLRKHRPDVDSSIADVVKVKPLVWQLVLVARVPLVNGRIILSARAE</sequence>
<reference evidence="1 2" key="1">
    <citation type="submission" date="2019-05" db="EMBL/GenBank/DDBJ databases">
        <authorList>
            <person name="Farhan Ul Haque M."/>
        </authorList>
    </citation>
    <scope>NUCLEOTIDE SEQUENCE [LARGE SCALE GENOMIC DNA]</scope>
    <source>
        <strain evidence="1">2</strain>
    </source>
</reference>